<comment type="caution">
    <text evidence="2">The sequence shown here is derived from an EMBL/GenBank/DDBJ whole genome shotgun (WGS) entry which is preliminary data.</text>
</comment>
<keyword evidence="3" id="KW-1185">Reference proteome</keyword>
<feature type="compositionally biased region" description="Polar residues" evidence="1">
    <location>
        <begin position="13"/>
        <end position="31"/>
    </location>
</feature>
<feature type="compositionally biased region" description="Low complexity" evidence="1">
    <location>
        <begin position="32"/>
        <end position="45"/>
    </location>
</feature>
<organism evidence="2 3">
    <name type="scientific">Portunus trituberculatus</name>
    <name type="common">Swimming crab</name>
    <name type="synonym">Neptunus trituberculatus</name>
    <dbReference type="NCBI Taxonomy" id="210409"/>
    <lineage>
        <taxon>Eukaryota</taxon>
        <taxon>Metazoa</taxon>
        <taxon>Ecdysozoa</taxon>
        <taxon>Arthropoda</taxon>
        <taxon>Crustacea</taxon>
        <taxon>Multicrustacea</taxon>
        <taxon>Malacostraca</taxon>
        <taxon>Eumalacostraca</taxon>
        <taxon>Eucarida</taxon>
        <taxon>Decapoda</taxon>
        <taxon>Pleocyemata</taxon>
        <taxon>Brachyura</taxon>
        <taxon>Eubrachyura</taxon>
        <taxon>Portunoidea</taxon>
        <taxon>Portunidae</taxon>
        <taxon>Portuninae</taxon>
        <taxon>Portunus</taxon>
    </lineage>
</organism>
<dbReference type="EMBL" id="VSRR010000452">
    <property type="protein sequence ID" value="MPC15753.1"/>
    <property type="molecule type" value="Genomic_DNA"/>
</dbReference>
<accession>A0A5B7D5I3</accession>
<evidence type="ECO:0000313" key="2">
    <source>
        <dbReference type="EMBL" id="MPC15753.1"/>
    </source>
</evidence>
<feature type="region of interest" description="Disordered" evidence="1">
    <location>
        <begin position="1"/>
        <end position="82"/>
    </location>
</feature>
<name>A0A5B7D5I3_PORTR</name>
<proteinExistence type="predicted"/>
<dbReference type="Proteomes" id="UP000324222">
    <property type="component" value="Unassembled WGS sequence"/>
</dbReference>
<sequence>MFQARSPKVGPHVNQTVLSGTSIPSPPNTAKQQQGNHQHQQQVQQEFLGQSSGVDSHFDSKFKPDLGTSLPQSAPPFLQTNK</sequence>
<evidence type="ECO:0000313" key="3">
    <source>
        <dbReference type="Proteomes" id="UP000324222"/>
    </source>
</evidence>
<reference evidence="2 3" key="1">
    <citation type="submission" date="2019-05" db="EMBL/GenBank/DDBJ databases">
        <title>Another draft genome of Portunus trituberculatus and its Hox gene families provides insights of decapod evolution.</title>
        <authorList>
            <person name="Jeong J.-H."/>
            <person name="Song I."/>
            <person name="Kim S."/>
            <person name="Choi T."/>
            <person name="Kim D."/>
            <person name="Ryu S."/>
            <person name="Kim W."/>
        </authorList>
    </citation>
    <scope>NUCLEOTIDE SEQUENCE [LARGE SCALE GENOMIC DNA]</scope>
    <source>
        <tissue evidence="2">Muscle</tissue>
    </source>
</reference>
<dbReference type="AlphaFoldDB" id="A0A5B7D5I3"/>
<evidence type="ECO:0000256" key="1">
    <source>
        <dbReference type="SAM" id="MobiDB-lite"/>
    </source>
</evidence>
<gene>
    <name evidence="2" type="ORF">E2C01_008554</name>
</gene>
<protein>
    <submittedName>
        <fullName evidence="2">Uncharacterized protein</fullName>
    </submittedName>
</protein>